<dbReference type="AlphaFoldDB" id="A0A0A2M575"/>
<reference evidence="1 2" key="1">
    <citation type="submission" date="2013-09" db="EMBL/GenBank/DDBJ databases">
        <authorList>
            <person name="Zeng Z."/>
            <person name="Chen C."/>
        </authorList>
    </citation>
    <scope>NUCLEOTIDE SEQUENCE [LARGE SCALE GENOMIC DNA]</scope>
    <source>
        <strain evidence="1 2">WB 3.3-2</strain>
    </source>
</reference>
<evidence type="ECO:0000313" key="2">
    <source>
        <dbReference type="Proteomes" id="UP000030152"/>
    </source>
</evidence>
<evidence type="ECO:0000313" key="1">
    <source>
        <dbReference type="EMBL" id="KGO86741.1"/>
    </source>
</evidence>
<proteinExistence type="predicted"/>
<name>A0A0A2M575_9FLAO</name>
<comment type="caution">
    <text evidence="1">The sequence shown here is derived from an EMBL/GenBank/DDBJ whole genome shotgun (WGS) entry which is preliminary data.</text>
</comment>
<keyword evidence="2" id="KW-1185">Reference proteome</keyword>
<organism evidence="1 2">
    <name type="scientific">Flavobacterium rivuli WB 3.3-2 = DSM 21788</name>
    <dbReference type="NCBI Taxonomy" id="1121895"/>
    <lineage>
        <taxon>Bacteria</taxon>
        <taxon>Pseudomonadati</taxon>
        <taxon>Bacteroidota</taxon>
        <taxon>Flavobacteriia</taxon>
        <taxon>Flavobacteriales</taxon>
        <taxon>Flavobacteriaceae</taxon>
        <taxon>Flavobacterium</taxon>
    </lineage>
</organism>
<dbReference type="EMBL" id="JRLX01000008">
    <property type="protein sequence ID" value="KGO86741.1"/>
    <property type="molecule type" value="Genomic_DNA"/>
</dbReference>
<accession>A0A0A2M575</accession>
<dbReference type="eggNOG" id="ENOG502ZYJT">
    <property type="taxonomic scope" value="Bacteria"/>
</dbReference>
<protein>
    <submittedName>
        <fullName evidence="1">Uncharacterized protein</fullName>
    </submittedName>
</protein>
<dbReference type="Proteomes" id="UP000030152">
    <property type="component" value="Unassembled WGS sequence"/>
</dbReference>
<gene>
    <name evidence="1" type="ORF">Q765_08920</name>
</gene>
<sequence>MFMILIFKCGIINANFNYAFTLTKILNMYTYTMTFVYEGELGLPKKSLKDKAGVSSIILKKMAEHELTLADFNWSGNYNKENTLSYLNEPYHCSAVIEMRLRLDLNSLQSRETIYERCIIALKKKELILHHSQELNNPILNKQQNIFSFDMKSRVAA</sequence>
<dbReference type="STRING" id="1121895.GCA_000378485_00160"/>